<dbReference type="STRING" id="867902.Ornrh_0442"/>
<keyword evidence="1" id="KW-1133">Transmembrane helix</keyword>
<sequence>MLKKWNFISLAFFFIIALLGTYLRSFMHLPLVLEYKNLVHAHSHVAFQGWLYLASFVLLTHLYLTPQEYKKGKYGLQFKLTLLVVVGILISFALQGYALYSIIFSTLFQLLNYWFIYRFIKDSRKEGKTISMSLTFMYTGLFFNLVSSIFPFFIGFVAAKKSVSHEIYNALVYGFLHFQYNAWFMFIAIGLLLKSLEDKKIQIHRNLWKKFYLILLLSVIPATALSMGGMSFFSSIKIIAYAASALQILAAIYLITILLKVLPRFIHQTNRFVNYFWGTFLICLLLKISIQSISVLPWLKSLAFVEKNLILTYLHLCFIGVLSTSFLASLIEQKFLSINLWLKIGAGIGFLGFFITELIMFLGGFHIFYSQNIMIFGSVLMSLCILIFLMNAIKTNCLKAKNEAFARFKH</sequence>
<feature type="transmembrane region" description="Helical" evidence="1">
    <location>
        <begin position="76"/>
        <end position="94"/>
    </location>
</feature>
<feature type="transmembrane region" description="Helical" evidence="1">
    <location>
        <begin position="141"/>
        <end position="159"/>
    </location>
</feature>
<feature type="transmembrane region" description="Helical" evidence="1">
    <location>
        <begin position="373"/>
        <end position="393"/>
    </location>
</feature>
<dbReference type="EMBL" id="CP003283">
    <property type="protein sequence ID" value="AFL96649.1"/>
    <property type="molecule type" value="Genomic_DNA"/>
</dbReference>
<evidence type="ECO:0000313" key="2">
    <source>
        <dbReference type="EMBL" id="AFL96649.1"/>
    </source>
</evidence>
<keyword evidence="1" id="KW-0472">Membrane</keyword>
<evidence type="ECO:0000313" key="3">
    <source>
        <dbReference type="Proteomes" id="UP000006051"/>
    </source>
</evidence>
<accession>I3ZY65</accession>
<feature type="transmembrane region" description="Helical" evidence="1">
    <location>
        <begin position="45"/>
        <end position="64"/>
    </location>
</feature>
<evidence type="ECO:0000256" key="1">
    <source>
        <dbReference type="SAM" id="Phobius"/>
    </source>
</evidence>
<dbReference type="KEGG" id="orh:Ornrh_0442"/>
<feature type="transmembrane region" description="Helical" evidence="1">
    <location>
        <begin position="7"/>
        <end position="25"/>
    </location>
</feature>
<feature type="transmembrane region" description="Helical" evidence="1">
    <location>
        <begin position="213"/>
        <end position="233"/>
    </location>
</feature>
<name>I3ZY65_ORNRL</name>
<dbReference type="eggNOG" id="COG2010">
    <property type="taxonomic scope" value="Bacteria"/>
</dbReference>
<feature type="transmembrane region" description="Helical" evidence="1">
    <location>
        <begin position="171"/>
        <end position="193"/>
    </location>
</feature>
<proteinExistence type="predicted"/>
<feature type="transmembrane region" description="Helical" evidence="1">
    <location>
        <begin position="340"/>
        <end position="367"/>
    </location>
</feature>
<gene>
    <name evidence="2" type="ordered locus">Ornrh_0442</name>
</gene>
<feature type="transmembrane region" description="Helical" evidence="1">
    <location>
        <begin position="274"/>
        <end position="298"/>
    </location>
</feature>
<keyword evidence="1" id="KW-0812">Transmembrane</keyword>
<dbReference type="AlphaFoldDB" id="I3ZY65"/>
<dbReference type="PATRIC" id="fig|867902.3.peg.431"/>
<dbReference type="Proteomes" id="UP000006051">
    <property type="component" value="Chromosome"/>
</dbReference>
<dbReference type="GeneID" id="97257186"/>
<dbReference type="HOGENOM" id="CLU_682891_0_0_10"/>
<dbReference type="RefSeq" id="WP_014790270.1">
    <property type="nucleotide sequence ID" value="NC_018016.1"/>
</dbReference>
<protein>
    <submittedName>
        <fullName evidence="2">Uncharacterized protein</fullName>
    </submittedName>
</protein>
<reference evidence="2 3" key="1">
    <citation type="submission" date="2012-06" db="EMBL/GenBank/DDBJ databases">
        <title>The complete genome of Ornithobacterium rhinotracheale DSM 15997.</title>
        <authorList>
            <consortium name="US DOE Joint Genome Institute (JGI-PGF)"/>
            <person name="Lucas S."/>
            <person name="Copeland A."/>
            <person name="Lapidus A."/>
            <person name="Goodwin L."/>
            <person name="Pitluck S."/>
            <person name="Peters L."/>
            <person name="Mikhailova N."/>
            <person name="Teshima H."/>
            <person name="Kyrpides N."/>
            <person name="Mavromatis K."/>
            <person name="Pagani I."/>
            <person name="Ivanova N."/>
            <person name="Ovchinnikova G."/>
            <person name="Zeytun A."/>
            <person name="Detter J.C."/>
            <person name="Han C."/>
            <person name="Land M."/>
            <person name="Hauser L."/>
            <person name="Markowitz V."/>
            <person name="Cheng J.-F."/>
            <person name="Hugenholtz P."/>
            <person name="Woyke T."/>
            <person name="Wu D."/>
            <person name="Lang E."/>
            <person name="Kopitz M."/>
            <person name="Brambilla E."/>
            <person name="Klenk H.-P."/>
            <person name="Eisen J.A."/>
        </authorList>
    </citation>
    <scope>NUCLEOTIDE SEQUENCE [LARGE SCALE GENOMIC DNA]</scope>
    <source>
        <strain evidence="3">ATCC 51463 / DSM 15997 / CCUG 23171 / LMG 9086</strain>
    </source>
</reference>
<feature type="transmembrane region" description="Helical" evidence="1">
    <location>
        <begin position="239"/>
        <end position="262"/>
    </location>
</feature>
<feature type="transmembrane region" description="Helical" evidence="1">
    <location>
        <begin position="100"/>
        <end position="120"/>
    </location>
</feature>
<feature type="transmembrane region" description="Helical" evidence="1">
    <location>
        <begin position="310"/>
        <end position="328"/>
    </location>
</feature>
<organism evidence="2 3">
    <name type="scientific">Ornithobacterium rhinotracheale (strain ATCC 51463 / DSM 15997 / CCUG 23171 / CIP 104009 / LMG 9086)</name>
    <dbReference type="NCBI Taxonomy" id="867902"/>
    <lineage>
        <taxon>Bacteria</taxon>
        <taxon>Pseudomonadati</taxon>
        <taxon>Bacteroidota</taxon>
        <taxon>Flavobacteriia</taxon>
        <taxon>Flavobacteriales</taxon>
        <taxon>Weeksellaceae</taxon>
        <taxon>Ornithobacterium</taxon>
    </lineage>
</organism>
<keyword evidence="3" id="KW-1185">Reference proteome</keyword>